<keyword evidence="3 10" id="KW-0963">Cytoplasm</keyword>
<feature type="region of interest" description="Disordered" evidence="11">
    <location>
        <begin position="377"/>
        <end position="397"/>
    </location>
</feature>
<feature type="compositionally biased region" description="Basic and acidic residues" evidence="11">
    <location>
        <begin position="567"/>
        <end position="586"/>
    </location>
</feature>
<evidence type="ECO:0000256" key="11">
    <source>
        <dbReference type="SAM" id="MobiDB-lite"/>
    </source>
</evidence>
<evidence type="ECO:0000256" key="6">
    <source>
        <dbReference type="ARBA" id="ARBA00022759"/>
    </source>
</evidence>
<keyword evidence="9" id="KW-0175">Coiled coil</keyword>
<comment type="domain">
    <text evidence="10">The VLRF1 domain mediates binding to the 60S ribosomal subunit.</text>
</comment>
<evidence type="ECO:0000256" key="5">
    <source>
        <dbReference type="ARBA" id="ARBA00022737"/>
    </source>
</evidence>
<dbReference type="Proteomes" id="UP000187283">
    <property type="component" value="Unassembled WGS sequence"/>
</dbReference>
<keyword evidence="4 10" id="KW-0540">Nuclease</keyword>
<comment type="similarity">
    <text evidence="2 10">Belongs to the ANKZF1/VMS1 family.</text>
</comment>
<keyword evidence="6 10" id="KW-0255">Endonuclease</keyword>
<feature type="active site" evidence="10">
    <location>
        <position position="273"/>
    </location>
</feature>
<comment type="caution">
    <text evidence="13">The sequence shown here is derived from an EMBL/GenBank/DDBJ whole genome shotgun (WGS) entry which is preliminary data.</text>
</comment>
<feature type="region of interest" description="Disordered" evidence="11">
    <location>
        <begin position="163"/>
        <end position="184"/>
    </location>
</feature>
<feature type="region of interest" description="Disordered" evidence="11">
    <location>
        <begin position="567"/>
        <end position="688"/>
    </location>
</feature>
<evidence type="ECO:0000259" key="12">
    <source>
        <dbReference type="PROSITE" id="PS52044"/>
    </source>
</evidence>
<reference evidence="13 14" key="1">
    <citation type="submission" date="2017-01" db="EMBL/GenBank/DDBJ databases">
        <authorList>
            <person name="Mah S.A."/>
            <person name="Swanson W.J."/>
            <person name="Moy G.W."/>
            <person name="Vacquier V.D."/>
        </authorList>
    </citation>
    <scope>NUCLEOTIDE SEQUENCE [LARGE SCALE GENOMIC DNA]</scope>
    <source>
        <strain evidence="13 14">GSMNP</strain>
    </source>
</reference>
<evidence type="ECO:0000256" key="10">
    <source>
        <dbReference type="PROSITE-ProRule" id="PRU01389"/>
    </source>
</evidence>
<evidence type="ECO:0000256" key="9">
    <source>
        <dbReference type="ARBA" id="ARBA00023054"/>
    </source>
</evidence>
<dbReference type="PANTHER" id="PTHR16036">
    <property type="entry name" value="ANKYRIN REPEAT AND ZINC FINGER DOMAIN-CONTAINING PROTEIN 1"/>
    <property type="match status" value="1"/>
</dbReference>
<evidence type="ECO:0000313" key="14">
    <source>
        <dbReference type="Proteomes" id="UP000187283"/>
    </source>
</evidence>
<evidence type="ECO:0000313" key="13">
    <source>
        <dbReference type="EMBL" id="OMJ07687.1"/>
    </source>
</evidence>
<name>A0A1R1WZB7_9FUNG</name>
<dbReference type="Pfam" id="PF18826">
    <property type="entry name" value="bVLRF1"/>
    <property type="match status" value="1"/>
</dbReference>
<dbReference type="InterPro" id="IPR047139">
    <property type="entry name" value="ANKZ1/VMS1"/>
</dbReference>
<dbReference type="InterPro" id="IPR041175">
    <property type="entry name" value="VLRF1/Vms1"/>
</dbReference>
<feature type="domain" description="VLRF1" evidence="12">
    <location>
        <begin position="228"/>
        <end position="372"/>
    </location>
</feature>
<feature type="compositionally biased region" description="Low complexity" evidence="11">
    <location>
        <begin position="635"/>
        <end position="648"/>
    </location>
</feature>
<gene>
    <name evidence="13" type="ORF">AYI70_g12026</name>
</gene>
<dbReference type="GO" id="GO:0004519">
    <property type="term" value="F:endonuclease activity"/>
    <property type="evidence" value="ECO:0007669"/>
    <property type="project" value="UniProtKB-KW"/>
</dbReference>
<keyword evidence="8" id="KW-0040">ANK repeat</keyword>
<feature type="compositionally biased region" description="Polar residues" evidence="11">
    <location>
        <begin position="602"/>
        <end position="616"/>
    </location>
</feature>
<feature type="compositionally biased region" description="Polar residues" evidence="11">
    <location>
        <begin position="649"/>
        <end position="685"/>
    </location>
</feature>
<evidence type="ECO:0000256" key="3">
    <source>
        <dbReference type="ARBA" id="ARBA00022490"/>
    </source>
</evidence>
<proteinExistence type="inferred from homology"/>
<evidence type="ECO:0000256" key="2">
    <source>
        <dbReference type="ARBA" id="ARBA00009262"/>
    </source>
</evidence>
<dbReference type="STRING" id="133412.A0A1R1WZB7"/>
<sequence>MSASKVTTFRIFNIPKKILDSIRNNPSFEKLGASIEDLHHKNRLRLENIIAQNLTLLSETISCNLCGNLVFNSFLEQREHYKSETHLKNLSKRIDSSNPEAIKNLDTLPSLKKLSFDDNNLSHKDGNSSGLAESDLYEDSLKTNDSNASRIWFSTFPDINKENTNSSNVATDQSTTNNPPGSNKIDQYGVYKAVLFDKRSKSHSSSTSLFDELTNLQIDSKDSSQQQTDIYWSILLLSGGHFAAGVFNNKTGKLIAHKTIHRYTTRKKQGKSQLSHDKAKNRVAKSAGAQIRRYNEQKLLDEVNETLNSWKPYLLNSSRIFQSTSKASRRVFFGGQDSVLLYDSPAIRICPIQIKRPTLDEVSKVYESLSSVFTRKIDPVQRPQSPSSKLNDTTTDGKAAVSSLDLDQHTLDDLSESSDFESDGTLEPEPRPELVAFLYEAAATIQDKSKSNEQVLNYLETNKEMLLDAFLDPATELRYLEKCPSLKGNKTPTLLFLATVFERPESIIFLLDHGDDPSITNGHPPIYSSGKTAYEMAPNRSIRDVFRKYRFDNEVVFEHSLNPSDVHEFSEWDSSRIPRGWKEPDPTKMVPESSIKNDKGSSKANKGSMSKSQANQKQKEPKKQLNKNKQASKQSTSTPATASTSASTNNDQVSNGAKNSGILNSLKTNRTKLPNPSGANNNTFMSSSQFSISSGKTLATSTRRMQQQSRTLQGDLAAQRELRAKAAEARLAGLQ</sequence>
<feature type="compositionally biased region" description="Polar residues" evidence="11">
    <location>
        <begin position="382"/>
        <end position="396"/>
    </location>
</feature>
<evidence type="ECO:0000256" key="8">
    <source>
        <dbReference type="ARBA" id="ARBA00023043"/>
    </source>
</evidence>
<protein>
    <submittedName>
        <fullName evidence="13">Protein VMS1</fullName>
    </submittedName>
</protein>
<dbReference type="GO" id="GO:0036503">
    <property type="term" value="P:ERAD pathway"/>
    <property type="evidence" value="ECO:0007669"/>
    <property type="project" value="TreeGrafter"/>
</dbReference>
<dbReference type="GO" id="GO:0016787">
    <property type="term" value="F:hydrolase activity"/>
    <property type="evidence" value="ECO:0007669"/>
    <property type="project" value="UniProtKB-KW"/>
</dbReference>
<dbReference type="AlphaFoldDB" id="A0A1R1WZB7"/>
<keyword evidence="14" id="KW-1185">Reference proteome</keyword>
<dbReference type="EMBL" id="LSSN01005993">
    <property type="protein sequence ID" value="OMJ07687.1"/>
    <property type="molecule type" value="Genomic_DNA"/>
</dbReference>
<accession>A0A1R1WZB7</accession>
<dbReference type="PANTHER" id="PTHR16036:SF2">
    <property type="entry name" value="TRNA ENDONUCLEASE ANKZF1"/>
    <property type="match status" value="1"/>
</dbReference>
<keyword evidence="5" id="KW-0677">Repeat</keyword>
<evidence type="ECO:0000256" key="7">
    <source>
        <dbReference type="ARBA" id="ARBA00022801"/>
    </source>
</evidence>
<organism evidence="13 14">
    <name type="scientific">Smittium culicis</name>
    <dbReference type="NCBI Taxonomy" id="133412"/>
    <lineage>
        <taxon>Eukaryota</taxon>
        <taxon>Fungi</taxon>
        <taxon>Fungi incertae sedis</taxon>
        <taxon>Zoopagomycota</taxon>
        <taxon>Kickxellomycotina</taxon>
        <taxon>Harpellomycetes</taxon>
        <taxon>Harpellales</taxon>
        <taxon>Legeriomycetaceae</taxon>
        <taxon>Smittium</taxon>
    </lineage>
</organism>
<keyword evidence="7 10" id="KW-0378">Hydrolase</keyword>
<comment type="subcellular location">
    <subcellularLocation>
        <location evidence="1">Cytoplasm</location>
    </subcellularLocation>
</comment>
<dbReference type="GO" id="GO:0005737">
    <property type="term" value="C:cytoplasm"/>
    <property type="evidence" value="ECO:0007669"/>
    <property type="project" value="UniProtKB-SubCell"/>
</dbReference>
<dbReference type="OrthoDB" id="429841at2759"/>
<evidence type="ECO:0000256" key="4">
    <source>
        <dbReference type="ARBA" id="ARBA00022722"/>
    </source>
</evidence>
<evidence type="ECO:0000256" key="1">
    <source>
        <dbReference type="ARBA" id="ARBA00004496"/>
    </source>
</evidence>
<feature type="region of interest" description="Disordered" evidence="11">
    <location>
        <begin position="265"/>
        <end position="287"/>
    </location>
</feature>
<dbReference type="PROSITE" id="PS52044">
    <property type="entry name" value="VLRF1"/>
    <property type="match status" value="1"/>
</dbReference>